<name>A0A662YUH3_ACIRT</name>
<feature type="compositionally biased region" description="Low complexity" evidence="1">
    <location>
        <begin position="26"/>
        <end position="37"/>
    </location>
</feature>
<evidence type="ECO:0000313" key="3">
    <source>
        <dbReference type="Proteomes" id="UP000289886"/>
    </source>
</evidence>
<dbReference type="AlphaFoldDB" id="A0A662YUH3"/>
<comment type="caution">
    <text evidence="2">The sequence shown here is derived from an EMBL/GenBank/DDBJ whole genome shotgun (WGS) entry which is preliminary data.</text>
</comment>
<feature type="region of interest" description="Disordered" evidence="1">
    <location>
        <begin position="1"/>
        <end position="37"/>
    </location>
</feature>
<accession>A0A662YUH3</accession>
<keyword evidence="3" id="KW-1185">Reference proteome</keyword>
<sequence>MAQQHQDFTMNAAAPESQSLQFNSGEPMAAAPAETVPEEVPGQVGYALLQNAVPPRVEVKENGVPVATHLGSGEGQMKDATTPLMEEGVTVEENPAESPEGATGQDHNYSHSTEHKPALSHNVLMSQGLELAPALYPVLDLRSTFKFFDQDL</sequence>
<organism evidence="2 3">
    <name type="scientific">Acipenser ruthenus</name>
    <name type="common">Sterlet sturgeon</name>
    <dbReference type="NCBI Taxonomy" id="7906"/>
    <lineage>
        <taxon>Eukaryota</taxon>
        <taxon>Metazoa</taxon>
        <taxon>Chordata</taxon>
        <taxon>Craniata</taxon>
        <taxon>Vertebrata</taxon>
        <taxon>Euteleostomi</taxon>
        <taxon>Actinopterygii</taxon>
        <taxon>Chondrostei</taxon>
        <taxon>Acipenseriformes</taxon>
        <taxon>Acipenseridae</taxon>
        <taxon>Acipenser</taxon>
    </lineage>
</organism>
<dbReference type="Proteomes" id="UP000289886">
    <property type="component" value="Unassembled WGS sequence"/>
</dbReference>
<gene>
    <name evidence="2" type="ORF">EOD39_9849</name>
</gene>
<evidence type="ECO:0000313" key="2">
    <source>
        <dbReference type="EMBL" id="RXN00285.1"/>
    </source>
</evidence>
<evidence type="ECO:0000256" key="1">
    <source>
        <dbReference type="SAM" id="MobiDB-lite"/>
    </source>
</evidence>
<reference evidence="2 3" key="1">
    <citation type="submission" date="2019-01" db="EMBL/GenBank/DDBJ databases">
        <title>Draft Genome and Complete Hox-Cluster Characterization of the Sterlet Sturgeon (Acipenser ruthenus).</title>
        <authorList>
            <person name="Wei Q."/>
        </authorList>
    </citation>
    <scope>NUCLEOTIDE SEQUENCE [LARGE SCALE GENOMIC DNA]</scope>
    <source>
        <strain evidence="2">WHYD16114868_AA</strain>
        <tissue evidence="2">Blood</tissue>
    </source>
</reference>
<dbReference type="EMBL" id="SCEB01000207">
    <property type="protein sequence ID" value="RXN00285.1"/>
    <property type="molecule type" value="Genomic_DNA"/>
</dbReference>
<proteinExistence type="predicted"/>
<feature type="region of interest" description="Disordered" evidence="1">
    <location>
        <begin position="88"/>
        <end position="114"/>
    </location>
</feature>
<protein>
    <submittedName>
        <fullName evidence="2">Uncharacterized protein</fullName>
    </submittedName>
</protein>